<protein>
    <recommendedName>
        <fullName evidence="4">cysteine synthase</fullName>
        <ecNumber evidence="4">2.5.1.47</ecNumber>
    </recommendedName>
</protein>
<dbReference type="Pfam" id="PF00291">
    <property type="entry name" value="PALP"/>
    <property type="match status" value="1"/>
</dbReference>
<evidence type="ECO:0000259" key="13">
    <source>
        <dbReference type="PROSITE" id="PS51371"/>
    </source>
</evidence>
<dbReference type="SUPFAM" id="SSF53686">
    <property type="entry name" value="Tryptophan synthase beta subunit-like PLP-dependent enzymes"/>
    <property type="match status" value="1"/>
</dbReference>
<dbReference type="AlphaFoldDB" id="A0A1M3KXL3"/>
<evidence type="ECO:0000256" key="5">
    <source>
        <dbReference type="ARBA" id="ARBA00022605"/>
    </source>
</evidence>
<dbReference type="InterPro" id="IPR005856">
    <property type="entry name" value="Cys_synth"/>
</dbReference>
<keyword evidence="8" id="KW-0198">Cysteine biosynthesis</keyword>
<comment type="caution">
    <text evidence="14">The sequence shown here is derived from an EMBL/GenBank/DDBJ whole genome shotgun (WGS) entry which is preliminary data.</text>
</comment>
<keyword evidence="7 10" id="KW-0663">Pyridoxal phosphate</keyword>
<dbReference type="InterPro" id="IPR001216">
    <property type="entry name" value="P-phosphate_BS"/>
</dbReference>
<feature type="binding site" evidence="10">
    <location>
        <position position="74"/>
    </location>
    <ligand>
        <name>pyridoxal 5'-phosphate</name>
        <dbReference type="ChEBI" id="CHEBI:597326"/>
    </ligand>
</feature>
<keyword evidence="6" id="KW-0808">Transferase</keyword>
<keyword evidence="5" id="KW-0028">Amino-acid biosynthesis</keyword>
<feature type="binding site" evidence="10">
    <location>
        <begin position="181"/>
        <end position="185"/>
    </location>
    <ligand>
        <name>pyridoxal 5'-phosphate</name>
        <dbReference type="ChEBI" id="CHEBI:597326"/>
    </ligand>
</feature>
<evidence type="ECO:0000256" key="1">
    <source>
        <dbReference type="ARBA" id="ARBA00001933"/>
    </source>
</evidence>
<dbReference type="PANTHER" id="PTHR10314">
    <property type="entry name" value="CYSTATHIONINE BETA-SYNTHASE"/>
    <property type="match status" value="1"/>
</dbReference>
<dbReference type="GO" id="GO:0004124">
    <property type="term" value="F:cysteine synthase activity"/>
    <property type="evidence" value="ECO:0007669"/>
    <property type="project" value="UniProtKB-EC"/>
</dbReference>
<evidence type="ECO:0000313" key="15">
    <source>
        <dbReference type="Proteomes" id="UP000184233"/>
    </source>
</evidence>
<dbReference type="Proteomes" id="UP000184233">
    <property type="component" value="Unassembled WGS sequence"/>
</dbReference>
<feature type="binding site" evidence="10">
    <location>
        <position position="275"/>
    </location>
    <ligand>
        <name>pyridoxal 5'-phosphate</name>
        <dbReference type="ChEBI" id="CHEBI:597326"/>
    </ligand>
</feature>
<evidence type="ECO:0000256" key="8">
    <source>
        <dbReference type="ARBA" id="ARBA00023192"/>
    </source>
</evidence>
<dbReference type="Pfam" id="PF00571">
    <property type="entry name" value="CBS"/>
    <property type="match status" value="2"/>
</dbReference>
<feature type="modified residue" description="N6-(pyridoxal phosphate)lysine" evidence="11">
    <location>
        <position position="44"/>
    </location>
</feature>
<dbReference type="InterPro" id="IPR001926">
    <property type="entry name" value="TrpB-like_PALP"/>
</dbReference>
<dbReference type="CDD" id="cd01561">
    <property type="entry name" value="CBS_like"/>
    <property type="match status" value="1"/>
</dbReference>
<dbReference type="Gene3D" id="3.40.50.1100">
    <property type="match status" value="2"/>
</dbReference>
<reference evidence="14 15" key="1">
    <citation type="submission" date="2016-09" db="EMBL/GenBank/DDBJ databases">
        <title>Genome-resolved meta-omics ties microbial dynamics to process performance in biotechnology for thiocyanate degradation.</title>
        <authorList>
            <person name="Kantor R.S."/>
            <person name="Huddy R.J."/>
            <person name="Iyer R."/>
            <person name="Thomas B.C."/>
            <person name="Brown C.T."/>
            <person name="Anantharaman K."/>
            <person name="Tringe S."/>
            <person name="Hettich R.L."/>
            <person name="Harrison S.T."/>
            <person name="Banfield J.F."/>
        </authorList>
    </citation>
    <scope>NUCLEOTIDE SEQUENCE [LARGE SCALE GENOMIC DNA]</scope>
    <source>
        <strain evidence="14">59-99</strain>
    </source>
</reference>
<evidence type="ECO:0000256" key="2">
    <source>
        <dbReference type="ARBA" id="ARBA00004962"/>
    </source>
</evidence>
<name>A0A1M3KXL3_9BACT</name>
<keyword evidence="12" id="KW-0129">CBS domain</keyword>
<comment type="pathway">
    <text evidence="2">Amino-acid biosynthesis; L-cysteine biosynthesis; L-cysteine from L-serine: step 2/2.</text>
</comment>
<dbReference type="Gene3D" id="3.10.580.10">
    <property type="entry name" value="CBS-domain"/>
    <property type="match status" value="1"/>
</dbReference>
<accession>A0A1M3KXL3</accession>
<dbReference type="InterPro" id="IPR050214">
    <property type="entry name" value="Cys_Synth/Cystath_Beta-Synth"/>
</dbReference>
<comment type="cofactor">
    <cofactor evidence="1 10">
        <name>pyridoxal 5'-phosphate</name>
        <dbReference type="ChEBI" id="CHEBI:597326"/>
    </cofactor>
</comment>
<evidence type="ECO:0000256" key="10">
    <source>
        <dbReference type="PIRSR" id="PIRSR605856-50"/>
    </source>
</evidence>
<dbReference type="NCBIfam" id="TIGR01136">
    <property type="entry name" value="cysKM"/>
    <property type="match status" value="1"/>
</dbReference>
<dbReference type="SUPFAM" id="SSF54631">
    <property type="entry name" value="CBS-domain pair"/>
    <property type="match status" value="1"/>
</dbReference>
<dbReference type="PROSITE" id="PS00901">
    <property type="entry name" value="CYS_SYNTHASE"/>
    <property type="match status" value="1"/>
</dbReference>
<dbReference type="STRING" id="1895771.BGO89_11845"/>
<evidence type="ECO:0000256" key="6">
    <source>
        <dbReference type="ARBA" id="ARBA00022679"/>
    </source>
</evidence>
<dbReference type="SMART" id="SM00116">
    <property type="entry name" value="CBS"/>
    <property type="match status" value="1"/>
</dbReference>
<comment type="similarity">
    <text evidence="3">Belongs to the cysteine synthase/cystathionine beta-synthase family.</text>
</comment>
<comment type="catalytic activity">
    <reaction evidence="9">
        <text>O-acetyl-L-serine + hydrogen sulfide = L-cysteine + acetate</text>
        <dbReference type="Rhea" id="RHEA:14829"/>
        <dbReference type="ChEBI" id="CHEBI:29919"/>
        <dbReference type="ChEBI" id="CHEBI:30089"/>
        <dbReference type="ChEBI" id="CHEBI:35235"/>
        <dbReference type="ChEBI" id="CHEBI:58340"/>
        <dbReference type="EC" id="2.5.1.47"/>
    </reaction>
</comment>
<evidence type="ECO:0000256" key="3">
    <source>
        <dbReference type="ARBA" id="ARBA00007103"/>
    </source>
</evidence>
<evidence type="ECO:0000313" key="14">
    <source>
        <dbReference type="EMBL" id="OJX57186.1"/>
    </source>
</evidence>
<evidence type="ECO:0000256" key="12">
    <source>
        <dbReference type="PROSITE-ProRule" id="PRU00703"/>
    </source>
</evidence>
<organism evidence="14 15">
    <name type="scientific">Candidatus Kapaibacterium thiocyanatum</name>
    <dbReference type="NCBI Taxonomy" id="1895771"/>
    <lineage>
        <taxon>Bacteria</taxon>
        <taxon>Pseudomonadati</taxon>
        <taxon>Candidatus Kapaibacteriota</taxon>
        <taxon>Candidatus Kapaibacteriia</taxon>
        <taxon>Candidatus Kapaibacteriales</taxon>
        <taxon>Candidatus Kapaibacteriaceae</taxon>
        <taxon>Candidatus Kapaibacterium</taxon>
    </lineage>
</organism>
<dbReference type="GO" id="GO:0006535">
    <property type="term" value="P:cysteine biosynthetic process from serine"/>
    <property type="evidence" value="ECO:0007669"/>
    <property type="project" value="InterPro"/>
</dbReference>
<dbReference type="InterPro" id="IPR000644">
    <property type="entry name" value="CBS_dom"/>
</dbReference>
<evidence type="ECO:0000256" key="9">
    <source>
        <dbReference type="ARBA" id="ARBA00047931"/>
    </source>
</evidence>
<dbReference type="FunFam" id="3.40.50.1100:FF:000003">
    <property type="entry name" value="Cystathionine beta-synthase"/>
    <property type="match status" value="1"/>
</dbReference>
<dbReference type="FunFam" id="3.40.50.1100:FF:000118">
    <property type="entry name" value="Related to CYS4-cystathionine beta-synthase"/>
    <property type="match status" value="1"/>
</dbReference>
<evidence type="ECO:0000256" key="4">
    <source>
        <dbReference type="ARBA" id="ARBA00012681"/>
    </source>
</evidence>
<feature type="domain" description="CBS" evidence="13">
    <location>
        <begin position="342"/>
        <end position="397"/>
    </location>
</feature>
<sequence length="453" mass="49687">MTVYDNVLQLIGNTPLVRLNRITKGIDATIYVKLESRNPGGSVKDRIGIAMLEAAEREGRIKPGALIIEPTSGNTGIGLTLAARLKGYNCLFIMTDKASQERVRYLKALGADVLIVSSAAKMSSPEYYWNTAKRLSEELPNAIMLNQYDNPANPAIHEMTTGPEIWRDTDGTITHFVSGIGTGGTITGTSRYLKHQNPSIKVIGADPVGSSIKTFKDTGRLVEALPYLIEGVGQERIPQNLDLNLIDEIINIPDKEAFMTARAMAREEGIFCGGSSGMNVAGALRVAKLLPKEAVVVAIVCDTGERYLTKHHSDEWLQEKDLLENNRLTLRDVIASKRTRGKLPALISLPSDATVQEALSLMSEYEVSDVPVIDGEEVVGTVRENKLMGAVIENRATIERDIRDFMERPMPILDAHADVQEGINLLKDVPMVVVKEFGRVGGVLTRHDVIEYL</sequence>
<dbReference type="EC" id="2.5.1.47" evidence="4"/>
<gene>
    <name evidence="14" type="ORF">BGO89_11845</name>
</gene>
<dbReference type="EMBL" id="MKVH01000024">
    <property type="protein sequence ID" value="OJX57186.1"/>
    <property type="molecule type" value="Genomic_DNA"/>
</dbReference>
<evidence type="ECO:0000256" key="7">
    <source>
        <dbReference type="ARBA" id="ARBA00022898"/>
    </source>
</evidence>
<dbReference type="InterPro" id="IPR036052">
    <property type="entry name" value="TrpB-like_PALP_sf"/>
</dbReference>
<proteinExistence type="inferred from homology"/>
<dbReference type="InterPro" id="IPR046342">
    <property type="entry name" value="CBS_dom_sf"/>
</dbReference>
<dbReference type="PROSITE" id="PS51371">
    <property type="entry name" value="CBS"/>
    <property type="match status" value="1"/>
</dbReference>
<evidence type="ECO:0000256" key="11">
    <source>
        <dbReference type="PIRSR" id="PIRSR605856-51"/>
    </source>
</evidence>